<dbReference type="Proteomes" id="UP000507470">
    <property type="component" value="Unassembled WGS sequence"/>
</dbReference>
<protein>
    <submittedName>
        <fullName evidence="2">Uncharacterized protein</fullName>
    </submittedName>
</protein>
<dbReference type="PANTHER" id="PTHR47331:SF5">
    <property type="entry name" value="RIBONUCLEASE H"/>
    <property type="match status" value="1"/>
</dbReference>
<sequence>MVRGYDTELKIQLPSAYTRSIMPDHRLHIPNAEMARRWEHLEGISKKLMPVNDCDFGLKRLKKDTRYRNDYLKGMNDLIAKGYAEKVDSVQSSSTGNIPHHQKPEKAERILDLRRLQRDYGSVFGLEAANFIRKDFQVDDGLTLVAGVDDAVRSVKASQQMCSNGGLRLHKFRSYSNAVIKQIPPDDRANDIKKHRLLEGRTSDNQNP</sequence>
<reference evidence="2 3" key="1">
    <citation type="submission" date="2020-06" db="EMBL/GenBank/DDBJ databases">
        <authorList>
            <person name="Li R."/>
            <person name="Bekaert M."/>
        </authorList>
    </citation>
    <scope>NUCLEOTIDE SEQUENCE [LARGE SCALE GENOMIC DNA]</scope>
    <source>
        <strain evidence="3">wild</strain>
    </source>
</reference>
<dbReference type="AlphaFoldDB" id="A0A6J8AA78"/>
<evidence type="ECO:0000313" key="3">
    <source>
        <dbReference type="Proteomes" id="UP000507470"/>
    </source>
</evidence>
<dbReference type="OrthoDB" id="6127549at2759"/>
<organism evidence="2 3">
    <name type="scientific">Mytilus coruscus</name>
    <name type="common">Sea mussel</name>
    <dbReference type="NCBI Taxonomy" id="42192"/>
    <lineage>
        <taxon>Eukaryota</taxon>
        <taxon>Metazoa</taxon>
        <taxon>Spiralia</taxon>
        <taxon>Lophotrochozoa</taxon>
        <taxon>Mollusca</taxon>
        <taxon>Bivalvia</taxon>
        <taxon>Autobranchia</taxon>
        <taxon>Pteriomorphia</taxon>
        <taxon>Mytilida</taxon>
        <taxon>Mytiloidea</taxon>
        <taxon>Mytilidae</taxon>
        <taxon>Mytilinae</taxon>
        <taxon>Mytilus</taxon>
    </lineage>
</organism>
<keyword evidence="3" id="KW-1185">Reference proteome</keyword>
<name>A0A6J8AA78_MYTCO</name>
<gene>
    <name evidence="2" type="ORF">MCOR_4829</name>
</gene>
<feature type="compositionally biased region" description="Basic and acidic residues" evidence="1">
    <location>
        <begin position="186"/>
        <end position="202"/>
    </location>
</feature>
<dbReference type="PANTHER" id="PTHR47331">
    <property type="entry name" value="PHD-TYPE DOMAIN-CONTAINING PROTEIN"/>
    <property type="match status" value="1"/>
</dbReference>
<feature type="region of interest" description="Disordered" evidence="1">
    <location>
        <begin position="186"/>
        <end position="208"/>
    </location>
</feature>
<evidence type="ECO:0000313" key="2">
    <source>
        <dbReference type="EMBL" id="CAC5363382.1"/>
    </source>
</evidence>
<accession>A0A6J8AA78</accession>
<proteinExistence type="predicted"/>
<evidence type="ECO:0000256" key="1">
    <source>
        <dbReference type="SAM" id="MobiDB-lite"/>
    </source>
</evidence>
<dbReference type="EMBL" id="CACVKT020000843">
    <property type="protein sequence ID" value="CAC5363382.1"/>
    <property type="molecule type" value="Genomic_DNA"/>
</dbReference>